<dbReference type="InterPro" id="IPR050708">
    <property type="entry name" value="T6SS_VgrG/RHS"/>
</dbReference>
<dbReference type="InterPro" id="IPR031325">
    <property type="entry name" value="RHS_repeat"/>
</dbReference>
<dbReference type="SUPFAM" id="SSF51294">
    <property type="entry name" value="Hedgehog/intein (Hint) domain"/>
    <property type="match status" value="1"/>
</dbReference>
<sequence length="2901" mass="301883">MVLALLVPLGISQGLGTGLFAQHIDPFASGYHFDGKVWRPNKPQTAPPVSGHALTARQVTPRGKHVKPLGTYRGKAPVWPKAGTATVRLTHADRTSAGTVTKTPDKAPAGAPTEAPSKTPAGTSTAKSSASPTSSVTPSGTASASPGASSGASASATSGANPSASASSPAPSADAGAGAAPQSSVTPQSAQMPVEGPVKAAGLPVWLAPAKTGGHAKTGGQARKAAAAGVPRAVDVSVASHKAALRAGANGMLLTLRPAGGSAGGKVEVVVDYAQLAKAYGGGYGSRLELVQLPSCVLTTPQDAACQKRTPVRFTNRVGANQLTATVTLPGAPSAPSSSAAASGEGGLGSQLGSLAPMSTTSTSSSTTLAVTSSTSGSQGDYSATSLNPAGAWKTSPSGAFTYSYPIDVPSGADGSAPAVSLGYDSQSQDGETSARNSQASWVGDGWSYEPGFVERSYRSCGSLVDSSDKLILKGSGDECWGGDNAILSFGSHSGRLVPDGVDSSVTGEIKQWRLQGDDGTLVQELSGAPNGLQDGLYFRVLTTDGTAAYFGAEHAPSGTGGSATIPSSPADSSTASAWGVPVLHPVSGDPCYNSTDGKKSKCAKPEGWRWNLDFVVAPSGSVQRYGYARQSNYYDLGGGQAASGSHGTLTSYTRGGALTSIRYGYTLADEKAGRKPSAEVDFTPAQRCQTTSTFTDCSAGNLKDSTATHWPDVPWDLHCDSTDTTVLASDATSVPSNVCIVPAPTFWTTTRLSDITTKVHVKDSSTDAMEPVDSYHLHQVYSDAGGTVDPVTGTSVDPKDAGQLQAVMWLQTVQHTGKDTYGNGNSDIALNKVAFTGTEIDNRVNDASPSAPPLYRPRIASVQTETGESIAVDYNLNPCAGLTLTMADADTNTHSCYPVYWTVAGASKPTADWFNLTTVREVTVSDLTVAAQYKPDSQNIPAGSEPQTTRYTYSGPAWHRNDSSLTDDQYRTWDQFRGFKTVTVQTGTAPEPVTQTTTHYLQGMDGDYLADGTRRSVTRTATVGGSTVETVTDSAQLAGTVLDTDTYTKAGGTINAVSVNGPFTFTTTAHAAQTAWSSWNTTDNTGTKPALSTLPDQAAYRMKTSRTDGYALLTDGTWRHTRTDSTYDSQGRPSTVDAHGDVSDTSQEKCTTTTYASPPSANPMMLDYPDRTTAVAGACGTAVSATSLIADQKVYYTGDGTLSNLGTFGALSSTGRPTATQVADGFTSGAETWRTTQAVKYDGAGRVSATTDATGQTTTTAYSPAWSSAGGNTNPTSYTTTNSQGWQVSTTLSPLRGLPTEDVDVNGRKTDMTYDALGRRTAVWLPGRDKSAGQSADKTFLYSIDPGAVAAPGGTITQPGAPSSVTTHTLREDGTYSTSVTIYDGMLQPRQTQTPALGDSSTGRIISDTFYDSHGWLAATYAPYSEPTTDPSTTLYAANENQIPAETTTTYDGQGRPTASTLWHQAVKQWSTTTSYPGADEATSTGPAGGRTIVTYKNALGQTTKSVVRNTGSTVTLTGGQIIPSGTSLTSDSTRLEMRADGSLVLSSLATNKTLKTLFAATSTSAGAYAKFTTDGNLAVYSPSGTQLWSTGLAATSGSVLKLQNDADLAVYNSAGTSLWSSGTAGQATAADASTRYTYTTAGQTSTVKDSAGNTWSYSYNLLGQLTSQSDPNTGTTTYDKYDTAGNLLQFTDPRGQVLSYHYDWDNRKTAEYASAYASSPDAAKQLAAWSYDTLAKGYPTSGTRYVGGASGKAYTQAVTGYNTAYQPTGSTLTIPASDGFAAAGQSAPPSSGTVTYTLSSSYTPTIGLLNTTTYQADGNLPAEEIGYGYNQDGTLTGFGGFITPVNTPSYLDDTRHDAFGRTTQANYGPNGQELATYAQYDSTTGRLTQTSSMLQTQTSALDVVDYRYNQAGEITAIDDLRDNTTHDTQCFSYDSFQRLTAAWTDTKGITNPGTATPGQVGGCTTSRVQDASTTVGGPAPYWQTYSYDLLGDRTGKVDHDTTGNALANTTQAITYPGTDGTTAATHPDQTGTETVTNPTLGTATQTETHTDTGYSPNVNAGNAMDRKVTTVGPIVTAFTLSSGGKLCVDDALSATTPGNKVQVYTCNGTSAQKWSIGTDHTVRVHGMCLDTTGNATTSGTKVVIDTCNGDPTQQWRTTTSGKLALAANNNLCLTDPSASATKGTQLTVSGCSSSGDVWTTIKAGPVLPGQQQDFTYDAEGHTATVATTQGTHTHTSTYLYDADGGLLEQTASVDGSPRTRVLYLFGGAEQITLDVRAKTFTGLRFYTGPDGTRITRSSTGSVNYEMATTQGTATTAVDAGSLAVTRRAYDPWGNPRGTQPSTWVAPDENHGFLGKPTDPSSGLDLLGARNYDPTTGRFLTPDPLFEAGDPNQMGGYTYAGDNPVSLSDPTGLFGWGSIGHFLTGVLDGFAGDAFTSFWNLGSAFGNHVADGLAMGWNWSVNRSGSSWGLPHLNTHAHPFRTNHNHPFAHLFGVKTNSTSYKAGNWTGFVGGFVADGVGVASKGVEAYRALKALRAARDVEEGVSGGNAAAKGLGHDGGGTPKGPKGDSGGGGGKSGGKPRDLQDGSAAANRHAAEPDSPHVGSEGTKPRPKGCSFSPDTPVLMAHGKTKPIGKIKTGDKVESASPKTGKHQGPRTVQHVWINHDHDLVDVTIRTEDGRKATLHTTANHPFWDDTTHTWVPAGKLHRGDALNTADNGHAHVVTLHATPGAANRWNLTVQQLHTYYVVPGGVPVLVHNTCGPVFRGTTKGYGGSPGVQRAGVTPTSSDPGVATIFATHSEQYGADAVVQIAMPEDVAGVESLPGYIAREAEVQLDMPPTEFAGRASIEIPVSHARAILGRMGIGIPRDIGIDDLNPTLEFTPKLTPEQISQFVEEAKNYGS</sequence>
<dbReference type="NCBIfam" id="TIGR03696">
    <property type="entry name" value="Rhs_assc_core"/>
    <property type="match status" value="1"/>
</dbReference>
<feature type="compositionally biased region" description="Polar residues" evidence="1">
    <location>
        <begin position="424"/>
        <end position="440"/>
    </location>
</feature>
<feature type="compositionally biased region" description="Low complexity" evidence="1">
    <location>
        <begin position="117"/>
        <end position="184"/>
    </location>
</feature>
<dbReference type="PROSITE" id="PS50927">
    <property type="entry name" value="BULB_LECTIN"/>
    <property type="match status" value="1"/>
</dbReference>
<organism evidence="3 4">
    <name type="scientific">Streptomyces beihaiensis</name>
    <dbReference type="NCBI Taxonomy" id="2984495"/>
    <lineage>
        <taxon>Bacteria</taxon>
        <taxon>Bacillati</taxon>
        <taxon>Actinomycetota</taxon>
        <taxon>Actinomycetes</taxon>
        <taxon>Kitasatosporales</taxon>
        <taxon>Streptomycetaceae</taxon>
        <taxon>Streptomyces</taxon>
    </lineage>
</organism>
<dbReference type="PANTHER" id="PTHR32305">
    <property type="match status" value="1"/>
</dbReference>
<dbReference type="Pfam" id="PF07591">
    <property type="entry name" value="PT-HINT"/>
    <property type="match status" value="1"/>
</dbReference>
<dbReference type="InterPro" id="IPR036844">
    <property type="entry name" value="Hint_dom_sf"/>
</dbReference>
<feature type="compositionally biased region" description="Gly residues" evidence="1">
    <location>
        <begin position="2557"/>
        <end position="2578"/>
    </location>
</feature>
<dbReference type="Proteomes" id="UP001163064">
    <property type="component" value="Unassembled WGS sequence"/>
</dbReference>
<dbReference type="InterPro" id="IPR001480">
    <property type="entry name" value="Bulb-type_lectin_dom"/>
</dbReference>
<feature type="region of interest" description="Disordered" evidence="1">
    <location>
        <begin position="88"/>
        <end position="193"/>
    </location>
</feature>
<feature type="compositionally biased region" description="Polar residues" evidence="1">
    <location>
        <begin position="1144"/>
        <end position="1160"/>
    </location>
</feature>
<feature type="region of interest" description="Disordered" evidence="1">
    <location>
        <begin position="2540"/>
        <end position="2655"/>
    </location>
</feature>
<evidence type="ECO:0000256" key="1">
    <source>
        <dbReference type="SAM" id="MobiDB-lite"/>
    </source>
</evidence>
<dbReference type="InterPro" id="IPR003587">
    <property type="entry name" value="Hint_dom_N"/>
</dbReference>
<feature type="compositionally biased region" description="Polar residues" evidence="1">
    <location>
        <begin position="937"/>
        <end position="953"/>
    </location>
</feature>
<feature type="compositionally biased region" description="Low complexity" evidence="1">
    <location>
        <begin position="329"/>
        <end position="343"/>
    </location>
</feature>
<feature type="region of interest" description="Disordered" evidence="1">
    <location>
        <begin position="1123"/>
        <end position="1164"/>
    </location>
</feature>
<dbReference type="InterPro" id="IPR006530">
    <property type="entry name" value="YD"/>
</dbReference>
<feature type="region of interest" description="Disordered" evidence="1">
    <location>
        <begin position="2023"/>
        <end position="2062"/>
    </location>
</feature>
<dbReference type="Gene3D" id="2.180.10.10">
    <property type="entry name" value="RHS repeat-associated core"/>
    <property type="match status" value="3"/>
</dbReference>
<dbReference type="RefSeq" id="WP_266601014.1">
    <property type="nucleotide sequence ID" value="NZ_JAPHNL010000222.1"/>
</dbReference>
<name>A0ABT3TYJ9_9ACTN</name>
<dbReference type="SMART" id="SM00306">
    <property type="entry name" value="HintN"/>
    <property type="match status" value="1"/>
</dbReference>
<accession>A0ABT3TYJ9</accession>
<dbReference type="SMART" id="SM00458">
    <property type="entry name" value="RICIN"/>
    <property type="match status" value="1"/>
</dbReference>
<dbReference type="EMBL" id="JAPHNL010000222">
    <property type="protein sequence ID" value="MCX3061561.1"/>
    <property type="molecule type" value="Genomic_DNA"/>
</dbReference>
<feature type="compositionally biased region" description="Low complexity" evidence="1">
    <location>
        <begin position="351"/>
        <end position="378"/>
    </location>
</feature>
<keyword evidence="4" id="KW-1185">Reference proteome</keyword>
<protein>
    <submittedName>
        <fullName evidence="3">Ricin-type beta-trefoil lectin domain protein</fullName>
    </submittedName>
</protein>
<dbReference type="CDD" id="cd00081">
    <property type="entry name" value="Hint"/>
    <property type="match status" value="1"/>
</dbReference>
<evidence type="ECO:0000313" key="3">
    <source>
        <dbReference type="EMBL" id="MCX3061561.1"/>
    </source>
</evidence>
<comment type="caution">
    <text evidence="3">The sequence shown here is derived from an EMBL/GenBank/DDBJ whole genome shotgun (WGS) entry which is preliminary data.</text>
</comment>
<feature type="domain" description="Bulb-type lectin" evidence="2">
    <location>
        <begin position="1515"/>
        <end position="1625"/>
    </location>
</feature>
<gene>
    <name evidence="3" type="ORF">OFY01_17690</name>
</gene>
<dbReference type="InterPro" id="IPR022385">
    <property type="entry name" value="Rhs_assc_core"/>
</dbReference>
<dbReference type="SMART" id="SM00108">
    <property type="entry name" value="B_lectin"/>
    <property type="match status" value="1"/>
</dbReference>
<evidence type="ECO:0000259" key="2">
    <source>
        <dbReference type="PROSITE" id="PS50927"/>
    </source>
</evidence>
<dbReference type="PANTHER" id="PTHR32305:SF17">
    <property type="entry name" value="TRNA NUCLEASE WAPA"/>
    <property type="match status" value="1"/>
</dbReference>
<feature type="compositionally biased region" description="Polar residues" evidence="1">
    <location>
        <begin position="379"/>
        <end position="388"/>
    </location>
</feature>
<dbReference type="NCBIfam" id="TIGR01643">
    <property type="entry name" value="YD_repeat_2x"/>
    <property type="match status" value="3"/>
</dbReference>
<feature type="region of interest" description="Disordered" evidence="1">
    <location>
        <begin position="417"/>
        <end position="440"/>
    </location>
</feature>
<dbReference type="InterPro" id="IPR000772">
    <property type="entry name" value="Ricin_B_lectin"/>
</dbReference>
<dbReference type="PROSITE" id="PS50231">
    <property type="entry name" value="RICIN_B_LECTIN"/>
    <property type="match status" value="1"/>
</dbReference>
<dbReference type="Gene3D" id="2.170.16.10">
    <property type="entry name" value="Hedgehog/Intein (Hint) domain"/>
    <property type="match status" value="1"/>
</dbReference>
<feature type="region of interest" description="Disordered" evidence="1">
    <location>
        <begin position="937"/>
        <end position="959"/>
    </location>
</feature>
<dbReference type="Pfam" id="PF05593">
    <property type="entry name" value="RHS_repeat"/>
    <property type="match status" value="1"/>
</dbReference>
<feature type="region of interest" description="Disordered" evidence="1">
    <location>
        <begin position="327"/>
        <end position="389"/>
    </location>
</feature>
<dbReference type="InterPro" id="IPR035992">
    <property type="entry name" value="Ricin_B-like_lectins"/>
</dbReference>
<dbReference type="SUPFAM" id="SSF50370">
    <property type="entry name" value="Ricin B-like lectins"/>
    <property type="match status" value="1"/>
</dbReference>
<evidence type="ECO:0000313" key="4">
    <source>
        <dbReference type="Proteomes" id="UP001163064"/>
    </source>
</evidence>
<dbReference type="Pfam" id="PF00652">
    <property type="entry name" value="Ricin_B_lectin"/>
    <property type="match status" value="1"/>
</dbReference>
<proteinExistence type="predicted"/>
<dbReference type="InterPro" id="IPR036426">
    <property type="entry name" value="Bulb-type_lectin_dom_sf"/>
</dbReference>
<dbReference type="SUPFAM" id="SSF51110">
    <property type="entry name" value="alpha-D-mannose-specific plant lectins"/>
    <property type="match status" value="1"/>
</dbReference>
<reference evidence="3" key="1">
    <citation type="submission" date="2022-10" db="EMBL/GenBank/DDBJ databases">
        <title>Streptomyces beihaiensis sp. nov., a chitin degrading actinobacterium, isolated from shrimp pond soil.</title>
        <authorList>
            <person name="Xie J."/>
            <person name="Shen N."/>
        </authorList>
    </citation>
    <scope>NUCLEOTIDE SEQUENCE</scope>
    <source>
        <strain evidence="3">GXMU-J5</strain>
    </source>
</reference>